<feature type="domain" description="SLH" evidence="2">
    <location>
        <begin position="360"/>
        <end position="426"/>
    </location>
</feature>
<accession>A0A6G7XD21</accession>
<protein>
    <submittedName>
        <fullName evidence="3">S-layer homology domain-containing protein</fullName>
    </submittedName>
</protein>
<gene>
    <name evidence="3" type="ORF">G7068_03625</name>
</gene>
<dbReference type="EMBL" id="CP049863">
    <property type="protein sequence ID" value="QIK62402.1"/>
    <property type="molecule type" value="Genomic_DNA"/>
</dbReference>
<keyword evidence="4" id="KW-1185">Reference proteome</keyword>
<dbReference type="PROSITE" id="PS51272">
    <property type="entry name" value="SLH"/>
    <property type="match status" value="1"/>
</dbReference>
<dbReference type="AlphaFoldDB" id="A0A6G7XD21"/>
<dbReference type="Proteomes" id="UP000502677">
    <property type="component" value="Chromosome"/>
</dbReference>
<keyword evidence="1" id="KW-0732">Signal</keyword>
<organism evidence="3 4">
    <name type="scientific">Leucobacter viscericola</name>
    <dbReference type="NCBI Taxonomy" id="2714935"/>
    <lineage>
        <taxon>Bacteria</taxon>
        <taxon>Bacillati</taxon>
        <taxon>Actinomycetota</taxon>
        <taxon>Actinomycetes</taxon>
        <taxon>Micrococcales</taxon>
        <taxon>Microbacteriaceae</taxon>
        <taxon>Leucobacter</taxon>
    </lineage>
</organism>
<dbReference type="Pfam" id="PF00395">
    <property type="entry name" value="SLH"/>
    <property type="match status" value="1"/>
</dbReference>
<dbReference type="KEGG" id="lvi:G7068_03625"/>
<proteinExistence type="predicted"/>
<evidence type="ECO:0000259" key="2">
    <source>
        <dbReference type="PROSITE" id="PS51272"/>
    </source>
</evidence>
<dbReference type="InterPro" id="IPR001119">
    <property type="entry name" value="SLH_dom"/>
</dbReference>
<feature type="chain" id="PRO_5026272137" evidence="1">
    <location>
        <begin position="38"/>
        <end position="484"/>
    </location>
</feature>
<evidence type="ECO:0000313" key="3">
    <source>
        <dbReference type="EMBL" id="QIK62402.1"/>
    </source>
</evidence>
<reference evidence="3 4" key="1">
    <citation type="submission" date="2020-03" db="EMBL/GenBank/DDBJ databases">
        <title>Leucobacter sp. nov., isolated from beetles.</title>
        <authorList>
            <person name="Hyun D.-W."/>
            <person name="Bae J.-W."/>
        </authorList>
    </citation>
    <scope>NUCLEOTIDE SEQUENCE [LARGE SCALE GENOMIC DNA]</scope>
    <source>
        <strain evidence="3 4">HDW9C</strain>
    </source>
</reference>
<evidence type="ECO:0000313" key="4">
    <source>
        <dbReference type="Proteomes" id="UP000502677"/>
    </source>
</evidence>
<sequence length="484" mass="51551">MHISALNGMKRRAAVMAVVLGLVLSLLTLFAPTGAFATDEDIDGSGAQSPAAAEVTPPPFVTTATEGYASTAKVTGVIAGTQSLPAGTIKLQFVSKEDALWGGGLSEANVNRATGTFSVDGVAAGSYTLRLEVVSGAGDVAWTQYLNIGGTKIISIKAAAIAKLTLTVATADAQVSGNVTYTGPGLNHGAPELGASILQRIGGEWYYVKSVNADPANGAYAFAGLEPGEYTVSFGDTLPCAVPNVPEGTVVDQTFWDYHACGIEKQWWNGKYSLKTATVFSVTAGQQLSGINGTLNTNHIDVRHDRKFASDIDWMYQRKISTGSQGSSGNVYLGDAPVTREAMAAFIYRYAGRPDFKAPVKSSFTDVPTTAKFYKEIEWMKSRGLTTGIKDGSKLRYAPKDSISREAMAAFLYRLAGKPAPDTAAAKTFIDVSKNQKFAKEITWMSGTGITTGWKTPQGLTYQPKEPVKRDAMAAFLHRYDTKH</sequence>
<evidence type="ECO:0000256" key="1">
    <source>
        <dbReference type="SAM" id="SignalP"/>
    </source>
</evidence>
<feature type="signal peptide" evidence="1">
    <location>
        <begin position="1"/>
        <end position="37"/>
    </location>
</feature>
<name>A0A6G7XD21_9MICO</name>
<dbReference type="RefSeq" id="WP_166289060.1">
    <property type="nucleotide sequence ID" value="NZ_CP049863.1"/>
</dbReference>